<proteinExistence type="predicted"/>
<name>A0AAV4WPP3_CAEEX</name>
<accession>A0AAV4WPP3</accession>
<dbReference type="AlphaFoldDB" id="A0AAV4WPP3"/>
<reference evidence="1 2" key="1">
    <citation type="submission" date="2021-06" db="EMBL/GenBank/DDBJ databases">
        <title>Caerostris extrusa draft genome.</title>
        <authorList>
            <person name="Kono N."/>
            <person name="Arakawa K."/>
        </authorList>
    </citation>
    <scope>NUCLEOTIDE SEQUENCE [LARGE SCALE GENOMIC DNA]</scope>
</reference>
<sequence>MTHTSSFKLYFGFLGGISQSNAQPMVDKIGPPGRWNWCLCDVISVVVALLFALGNQDPYYVQNAHYGTRNAHYIGTRFLQRCTIVKLS</sequence>
<gene>
    <name evidence="1" type="ORF">CEXT_808101</name>
</gene>
<dbReference type="Proteomes" id="UP001054945">
    <property type="component" value="Unassembled WGS sequence"/>
</dbReference>
<evidence type="ECO:0000313" key="2">
    <source>
        <dbReference type="Proteomes" id="UP001054945"/>
    </source>
</evidence>
<dbReference type="EMBL" id="BPLR01016495">
    <property type="protein sequence ID" value="GIY84263.1"/>
    <property type="molecule type" value="Genomic_DNA"/>
</dbReference>
<evidence type="ECO:0000313" key="1">
    <source>
        <dbReference type="EMBL" id="GIY84263.1"/>
    </source>
</evidence>
<protein>
    <submittedName>
        <fullName evidence="1">Uncharacterized protein</fullName>
    </submittedName>
</protein>
<keyword evidence="2" id="KW-1185">Reference proteome</keyword>
<organism evidence="1 2">
    <name type="scientific">Caerostris extrusa</name>
    <name type="common">Bark spider</name>
    <name type="synonym">Caerostris bankana</name>
    <dbReference type="NCBI Taxonomy" id="172846"/>
    <lineage>
        <taxon>Eukaryota</taxon>
        <taxon>Metazoa</taxon>
        <taxon>Ecdysozoa</taxon>
        <taxon>Arthropoda</taxon>
        <taxon>Chelicerata</taxon>
        <taxon>Arachnida</taxon>
        <taxon>Araneae</taxon>
        <taxon>Araneomorphae</taxon>
        <taxon>Entelegynae</taxon>
        <taxon>Araneoidea</taxon>
        <taxon>Araneidae</taxon>
        <taxon>Caerostris</taxon>
    </lineage>
</organism>
<comment type="caution">
    <text evidence="1">The sequence shown here is derived from an EMBL/GenBank/DDBJ whole genome shotgun (WGS) entry which is preliminary data.</text>
</comment>